<dbReference type="Gene3D" id="3.40.50.10260">
    <property type="entry name" value="YjeF N-terminal domain"/>
    <property type="match status" value="1"/>
</dbReference>
<comment type="catalytic activity">
    <reaction evidence="16 17 18">
        <text>(6S)-NADPHX + ADP = AMP + phosphate + NADPH + H(+)</text>
        <dbReference type="Rhea" id="RHEA:32235"/>
        <dbReference type="ChEBI" id="CHEBI:15378"/>
        <dbReference type="ChEBI" id="CHEBI:43474"/>
        <dbReference type="ChEBI" id="CHEBI:57783"/>
        <dbReference type="ChEBI" id="CHEBI:64076"/>
        <dbReference type="ChEBI" id="CHEBI:456215"/>
        <dbReference type="ChEBI" id="CHEBI:456216"/>
        <dbReference type="EC" id="4.2.1.136"/>
    </reaction>
</comment>
<dbReference type="PIRSF" id="PIRSF017184">
    <property type="entry name" value="Nnr"/>
    <property type="match status" value="1"/>
</dbReference>
<feature type="binding site" evidence="17">
    <location>
        <begin position="399"/>
        <end position="403"/>
    </location>
    <ligand>
        <name>AMP</name>
        <dbReference type="ChEBI" id="CHEBI:456215"/>
    </ligand>
</feature>
<comment type="catalytic activity">
    <reaction evidence="1 18">
        <text>(6R)-NADHX = (6S)-NADHX</text>
        <dbReference type="Rhea" id="RHEA:32215"/>
        <dbReference type="ChEBI" id="CHEBI:64074"/>
        <dbReference type="ChEBI" id="CHEBI:64075"/>
        <dbReference type="EC" id="5.1.99.6"/>
    </reaction>
</comment>
<keyword evidence="5 18" id="KW-0479">Metal-binding</keyword>
<feature type="binding site" evidence="17">
    <location>
        <position position="310"/>
    </location>
    <ligand>
        <name>(6S)-NADPHX</name>
        <dbReference type="ChEBI" id="CHEBI:64076"/>
    </ligand>
</feature>
<dbReference type="Pfam" id="PF03853">
    <property type="entry name" value="YjeF_N"/>
    <property type="match status" value="1"/>
</dbReference>
<evidence type="ECO:0000313" key="19">
    <source>
        <dbReference type="EMBL" id="AWB84913.1"/>
    </source>
</evidence>
<dbReference type="InterPro" id="IPR030677">
    <property type="entry name" value="Nnr"/>
</dbReference>
<proteinExistence type="inferred from homology"/>
<keyword evidence="6 17" id="KW-0547">Nucleotide-binding</keyword>
<dbReference type="Proteomes" id="UP000244754">
    <property type="component" value="Chromosome"/>
</dbReference>
<dbReference type="InterPro" id="IPR000631">
    <property type="entry name" value="CARKD"/>
</dbReference>
<dbReference type="KEGG" id="clia:C3E79_10885"/>
<dbReference type="InterPro" id="IPR036652">
    <property type="entry name" value="YjeF_N_dom_sf"/>
</dbReference>
<comment type="similarity">
    <text evidence="17">Belongs to the NnrD/CARKD family.</text>
</comment>
<organism evidence="19 20">
    <name type="scientific">Corynebacterium liangguodongii</name>
    <dbReference type="NCBI Taxonomy" id="2079535"/>
    <lineage>
        <taxon>Bacteria</taxon>
        <taxon>Bacillati</taxon>
        <taxon>Actinomycetota</taxon>
        <taxon>Actinomycetes</taxon>
        <taxon>Mycobacteriales</taxon>
        <taxon>Corynebacteriaceae</taxon>
        <taxon>Corynebacterium</taxon>
    </lineage>
</organism>
<evidence type="ECO:0000256" key="7">
    <source>
        <dbReference type="ARBA" id="ARBA00022840"/>
    </source>
</evidence>
<evidence type="ECO:0000256" key="17">
    <source>
        <dbReference type="HAMAP-Rule" id="MF_01965"/>
    </source>
</evidence>
<keyword evidence="13" id="KW-0511">Multifunctional enzyme</keyword>
<comment type="cofactor">
    <cofactor evidence="18">
        <name>K(+)</name>
        <dbReference type="ChEBI" id="CHEBI:29103"/>
    </cofactor>
    <text evidence="18">Binds 1 potassium ion per subunit.</text>
</comment>
<comment type="function">
    <text evidence="17">Catalyzes the dehydration of the S-form of NAD(P)HX at the expense of ADP, which is converted to AMP. Together with NAD(P)HX epimerase, which catalyzes the epimerization of the S- and R-forms, the enzyme allows the repair of both epimers of NAD(P)HX, a damaged form of NAD(P)H that is a result of enzymatic or heat-dependent hydration.</text>
</comment>
<dbReference type="PROSITE" id="PS51383">
    <property type="entry name" value="YJEF_C_3"/>
    <property type="match status" value="1"/>
</dbReference>
<evidence type="ECO:0000256" key="2">
    <source>
        <dbReference type="ARBA" id="ARBA00000909"/>
    </source>
</evidence>
<evidence type="ECO:0000256" key="14">
    <source>
        <dbReference type="ARBA" id="ARBA00025153"/>
    </source>
</evidence>
<feature type="binding site" evidence="17">
    <location>
        <position position="428"/>
    </location>
    <ligand>
        <name>AMP</name>
        <dbReference type="ChEBI" id="CHEBI:456215"/>
    </ligand>
</feature>
<keyword evidence="12 17" id="KW-0456">Lyase</keyword>
<evidence type="ECO:0000256" key="15">
    <source>
        <dbReference type="ARBA" id="ARBA00048238"/>
    </source>
</evidence>
<dbReference type="AlphaFoldDB" id="A0A2S0WGM2"/>
<evidence type="ECO:0000256" key="11">
    <source>
        <dbReference type="ARBA" id="ARBA00023235"/>
    </source>
</evidence>
<evidence type="ECO:0000256" key="16">
    <source>
        <dbReference type="ARBA" id="ARBA00049209"/>
    </source>
</evidence>
<evidence type="ECO:0000256" key="4">
    <source>
        <dbReference type="ARBA" id="ARBA00009524"/>
    </source>
</evidence>
<dbReference type="RefSeq" id="WP_108404921.1">
    <property type="nucleotide sequence ID" value="NZ_CP026948.1"/>
</dbReference>
<dbReference type="EMBL" id="CP026948">
    <property type="protein sequence ID" value="AWB84913.1"/>
    <property type="molecule type" value="Genomic_DNA"/>
</dbReference>
<comment type="catalytic activity">
    <reaction evidence="15 17 18">
        <text>(6S)-NADHX + ADP = AMP + phosphate + NADH + H(+)</text>
        <dbReference type="Rhea" id="RHEA:32223"/>
        <dbReference type="ChEBI" id="CHEBI:15378"/>
        <dbReference type="ChEBI" id="CHEBI:43474"/>
        <dbReference type="ChEBI" id="CHEBI:57945"/>
        <dbReference type="ChEBI" id="CHEBI:64074"/>
        <dbReference type="ChEBI" id="CHEBI:456215"/>
        <dbReference type="ChEBI" id="CHEBI:456216"/>
        <dbReference type="EC" id="4.2.1.136"/>
    </reaction>
</comment>
<keyword evidence="10 17" id="KW-0520">NAD</keyword>
<dbReference type="GO" id="GO:0110051">
    <property type="term" value="P:metabolite repair"/>
    <property type="evidence" value="ECO:0007669"/>
    <property type="project" value="TreeGrafter"/>
</dbReference>
<dbReference type="GO" id="GO:0052856">
    <property type="term" value="F:NAD(P)HX epimerase activity"/>
    <property type="evidence" value="ECO:0007669"/>
    <property type="project" value="UniProtKB-EC"/>
</dbReference>
<gene>
    <name evidence="17" type="primary">nnrD</name>
    <name evidence="19" type="ORF">C3E79_10885</name>
</gene>
<comment type="cofactor">
    <cofactor evidence="17">
        <name>Mg(2+)</name>
        <dbReference type="ChEBI" id="CHEBI:18420"/>
    </cofactor>
</comment>
<dbReference type="GO" id="GO:0052855">
    <property type="term" value="F:ADP-dependent NAD(P)H-hydrate dehydratase activity"/>
    <property type="evidence" value="ECO:0007669"/>
    <property type="project" value="UniProtKB-UniRule"/>
</dbReference>
<evidence type="ECO:0000256" key="6">
    <source>
        <dbReference type="ARBA" id="ARBA00022741"/>
    </source>
</evidence>
<dbReference type="CDD" id="cd01171">
    <property type="entry name" value="YXKO-related"/>
    <property type="match status" value="1"/>
</dbReference>
<dbReference type="InterPro" id="IPR004443">
    <property type="entry name" value="YjeF_N_dom"/>
</dbReference>
<evidence type="ECO:0000256" key="9">
    <source>
        <dbReference type="ARBA" id="ARBA00022958"/>
    </source>
</evidence>
<feature type="binding site" evidence="17">
    <location>
        <position position="257"/>
    </location>
    <ligand>
        <name>(6S)-NADPHX</name>
        <dbReference type="ChEBI" id="CHEBI:64076"/>
    </ligand>
</feature>
<evidence type="ECO:0000256" key="12">
    <source>
        <dbReference type="ARBA" id="ARBA00023239"/>
    </source>
</evidence>
<keyword evidence="7 17" id="KW-0067">ATP-binding</keyword>
<comment type="subunit">
    <text evidence="17">Homotetramer.</text>
</comment>
<evidence type="ECO:0000313" key="20">
    <source>
        <dbReference type="Proteomes" id="UP000244754"/>
    </source>
</evidence>
<comment type="function">
    <text evidence="14 18">Bifunctional enzyme that catalyzes the epimerization of the S- and R-forms of NAD(P)HX and the dehydration of the S-form of NAD(P)HX at the expense of ADP, which is converted to AMP. This allows the repair of both epimers of NAD(P)HX, a damaged form of NAD(P)H that is a result of enzymatic or heat-dependent hydration.</text>
</comment>
<dbReference type="Gene3D" id="3.40.1190.20">
    <property type="match status" value="1"/>
</dbReference>
<evidence type="ECO:0000256" key="8">
    <source>
        <dbReference type="ARBA" id="ARBA00022857"/>
    </source>
</evidence>
<evidence type="ECO:0000256" key="18">
    <source>
        <dbReference type="PIRNR" id="PIRNR017184"/>
    </source>
</evidence>
<keyword evidence="9 18" id="KW-0630">Potassium</keyword>
<dbReference type="InterPro" id="IPR029056">
    <property type="entry name" value="Ribokinase-like"/>
</dbReference>
<evidence type="ECO:0000256" key="13">
    <source>
        <dbReference type="ARBA" id="ARBA00023268"/>
    </source>
</evidence>
<dbReference type="GO" id="GO:0005524">
    <property type="term" value="F:ATP binding"/>
    <property type="evidence" value="ECO:0007669"/>
    <property type="project" value="UniProtKB-UniRule"/>
</dbReference>
<evidence type="ECO:0000256" key="1">
    <source>
        <dbReference type="ARBA" id="ARBA00000013"/>
    </source>
</evidence>
<dbReference type="SUPFAM" id="SSF64153">
    <property type="entry name" value="YjeF N-terminal domain-like"/>
    <property type="match status" value="1"/>
</dbReference>
<dbReference type="GO" id="GO:0046496">
    <property type="term" value="P:nicotinamide nucleotide metabolic process"/>
    <property type="evidence" value="ECO:0007669"/>
    <property type="project" value="UniProtKB-UniRule"/>
</dbReference>
<reference evidence="20" key="1">
    <citation type="submission" date="2018-01" db="EMBL/GenBank/DDBJ databases">
        <authorList>
            <person name="Li J."/>
        </authorList>
    </citation>
    <scope>NUCLEOTIDE SEQUENCE [LARGE SCALE GENOMIC DNA]</scope>
    <source>
        <strain evidence="20">2184</strain>
    </source>
</reference>
<evidence type="ECO:0000256" key="3">
    <source>
        <dbReference type="ARBA" id="ARBA00006001"/>
    </source>
</evidence>
<comment type="catalytic activity">
    <reaction evidence="2 18">
        <text>(6R)-NADPHX = (6S)-NADPHX</text>
        <dbReference type="Rhea" id="RHEA:32227"/>
        <dbReference type="ChEBI" id="CHEBI:64076"/>
        <dbReference type="ChEBI" id="CHEBI:64077"/>
        <dbReference type="EC" id="5.1.99.6"/>
    </reaction>
</comment>
<keyword evidence="20" id="KW-1185">Reference proteome</keyword>
<comment type="similarity">
    <text evidence="4 18">In the C-terminal section; belongs to the NnrD/CARKD family.</text>
</comment>
<feature type="binding site" evidence="17">
    <location>
        <position position="429"/>
    </location>
    <ligand>
        <name>(6S)-NADPHX</name>
        <dbReference type="ChEBI" id="CHEBI:64076"/>
    </ligand>
</feature>
<sequence>MNTLAYTADQIRAAERPLLETQSHPDELMQQAAHAVFDVAGHLAPEGRILLLVGKGGNGGDALYAGAELAMSGRDVDAWPVFDAAHPRALEAFANAGGRVVERPEGDYRLVVDGVLGIGGSGDLPPEFQAACRGCTVLAVDVPSGISADTGERGENHITANVTVTFGGWRLAHGLAPECGVQLLADIGVGGRSLAAELSRHDGTSISRATGPQHEWPAGISQLGAPRLGSSEPGFYDDKYTGGVVGIRAGSGAYPGAAILCVAGAVAATPAMVRYAGPQALEVVRAHPEVVATDSIDTAGRVQAWVFGPGAGTDEAARRELGWVLGQDVPVLIDADGLTLLEHHVDLQTSLVKRTHPTIVTPHDGEFQRLRDAFGLKESDRCSEALAMAAHLKCTVVRKGRATIVAEPSGATEIVDAGNSWAATPGSGDVLAGIMGARVARDGEAGVGASIRVHAMAAKLAADTPWGEAQTSASEIAKHVRAATAKLS</sequence>
<keyword evidence="8 17" id="KW-0521">NADP</keyword>
<accession>A0A2S0WGM2</accession>
<keyword evidence="11 18" id="KW-0413">Isomerase</keyword>
<name>A0A2S0WGM2_9CORY</name>
<dbReference type="OrthoDB" id="9806925at2"/>
<feature type="binding site" evidence="17">
    <location>
        <position position="363"/>
    </location>
    <ligand>
        <name>(6S)-NADPHX</name>
        <dbReference type="ChEBI" id="CHEBI:64076"/>
    </ligand>
</feature>
<dbReference type="Pfam" id="PF01256">
    <property type="entry name" value="Carb_kinase"/>
    <property type="match status" value="1"/>
</dbReference>
<dbReference type="PANTHER" id="PTHR12592:SF0">
    <property type="entry name" value="ATP-DEPENDENT (S)-NAD(P)H-HYDRATE DEHYDRATASE"/>
    <property type="match status" value="1"/>
</dbReference>
<dbReference type="PROSITE" id="PS51385">
    <property type="entry name" value="YJEF_N"/>
    <property type="match status" value="1"/>
</dbReference>
<dbReference type="EC" id="4.2.1.136" evidence="17"/>
<comment type="similarity">
    <text evidence="3 18">In the N-terminal section; belongs to the NnrE/AIBP family.</text>
</comment>
<evidence type="ECO:0000256" key="10">
    <source>
        <dbReference type="ARBA" id="ARBA00023027"/>
    </source>
</evidence>
<dbReference type="PANTHER" id="PTHR12592">
    <property type="entry name" value="ATP-DEPENDENT (S)-NAD(P)H-HYDRATE DEHYDRATASE FAMILY MEMBER"/>
    <property type="match status" value="1"/>
</dbReference>
<dbReference type="GO" id="GO:0046872">
    <property type="term" value="F:metal ion binding"/>
    <property type="evidence" value="ECO:0007669"/>
    <property type="project" value="UniProtKB-UniRule"/>
</dbReference>
<dbReference type="SUPFAM" id="SSF53613">
    <property type="entry name" value="Ribokinase-like"/>
    <property type="match status" value="1"/>
</dbReference>
<dbReference type="HAMAP" id="MF_01965">
    <property type="entry name" value="NADHX_dehydratase"/>
    <property type="match status" value="1"/>
</dbReference>
<evidence type="ECO:0000256" key="5">
    <source>
        <dbReference type="ARBA" id="ARBA00022723"/>
    </source>
</evidence>
<protein>
    <recommendedName>
        <fullName evidence="17">ADP-dependent (S)-NAD(P)H-hydrate dehydratase</fullName>
        <ecNumber evidence="17">4.2.1.136</ecNumber>
    </recommendedName>
    <alternativeName>
        <fullName evidence="17">ADP-dependent NAD(P)HX dehydratase</fullName>
    </alternativeName>
</protein>